<dbReference type="EMBL" id="KL198031">
    <property type="protein sequence ID" value="KDQ15720.1"/>
    <property type="molecule type" value="Genomic_DNA"/>
</dbReference>
<dbReference type="InterPro" id="IPR037701">
    <property type="entry name" value="Pom152"/>
</dbReference>
<dbReference type="Pfam" id="PF24519">
    <property type="entry name" value="Ig-like_Pom152_1"/>
    <property type="match status" value="1"/>
</dbReference>
<evidence type="ECO:0000256" key="2">
    <source>
        <dbReference type="SAM" id="Phobius"/>
    </source>
</evidence>
<dbReference type="InterPro" id="IPR056543">
    <property type="entry name" value="Ig-like_POM152_9th"/>
</dbReference>
<feature type="domain" description="Nucleoporin POM152 ninth Ig-like" evidence="7">
    <location>
        <begin position="1057"/>
        <end position="1133"/>
    </location>
</feature>
<dbReference type="InterPro" id="IPR056542">
    <property type="entry name" value="Ig-like_POM152_1st"/>
</dbReference>
<dbReference type="InterPro" id="IPR056540">
    <property type="entry name" value="TMD_POM152"/>
</dbReference>
<name>A0A067MLW2_BOTB1</name>
<feature type="domain" description="Nucleoporin POM152 Ig-like" evidence="5">
    <location>
        <begin position="422"/>
        <end position="521"/>
    </location>
</feature>
<evidence type="ECO:0000259" key="3">
    <source>
        <dbReference type="Pfam" id="PF23664"/>
    </source>
</evidence>
<organism evidence="8 9">
    <name type="scientific">Botryobasidium botryosum (strain FD-172 SS1)</name>
    <dbReference type="NCBI Taxonomy" id="930990"/>
    <lineage>
        <taxon>Eukaryota</taxon>
        <taxon>Fungi</taxon>
        <taxon>Dikarya</taxon>
        <taxon>Basidiomycota</taxon>
        <taxon>Agaricomycotina</taxon>
        <taxon>Agaricomycetes</taxon>
        <taxon>Cantharellales</taxon>
        <taxon>Botryobasidiaceae</taxon>
        <taxon>Botryobasidium</taxon>
    </lineage>
</organism>
<evidence type="ECO:0000259" key="5">
    <source>
        <dbReference type="Pfam" id="PF24312"/>
    </source>
</evidence>
<evidence type="ECO:0000256" key="1">
    <source>
        <dbReference type="SAM" id="MobiDB-lite"/>
    </source>
</evidence>
<dbReference type="FunCoup" id="A0A067MLW2">
    <property type="interactions" value="69"/>
</dbReference>
<feature type="domain" description="Nucleoporin POM152 first Ig-like" evidence="6">
    <location>
        <begin position="161"/>
        <end position="301"/>
    </location>
</feature>
<feature type="domain" description="Nucleoporin POM152 Ig-like" evidence="5">
    <location>
        <begin position="733"/>
        <end position="815"/>
    </location>
</feature>
<evidence type="ECO:0000313" key="8">
    <source>
        <dbReference type="EMBL" id="KDQ15720.1"/>
    </source>
</evidence>
<dbReference type="Pfam" id="PF24312">
    <property type="entry name" value="Ig-like_POM152"/>
    <property type="match status" value="2"/>
</dbReference>
<evidence type="ECO:0000259" key="4">
    <source>
        <dbReference type="Pfam" id="PF24097"/>
    </source>
</evidence>
<evidence type="ECO:0000313" key="9">
    <source>
        <dbReference type="Proteomes" id="UP000027195"/>
    </source>
</evidence>
<feature type="domain" description="Nucleoporin POM152 immunoglobulin-like" evidence="3">
    <location>
        <begin position="525"/>
        <end position="629"/>
    </location>
</feature>
<keyword evidence="9" id="KW-1185">Reference proteome</keyword>
<dbReference type="InParanoid" id="A0A067MLW2"/>
<dbReference type="AlphaFoldDB" id="A0A067MLW2"/>
<feature type="transmembrane region" description="Helical" evidence="2">
    <location>
        <begin position="86"/>
        <end position="110"/>
    </location>
</feature>
<dbReference type="Pfam" id="PF24097">
    <property type="entry name" value="TMD_POM152"/>
    <property type="match status" value="1"/>
</dbReference>
<dbReference type="GO" id="GO:0070762">
    <property type="term" value="C:nuclear pore transmembrane ring"/>
    <property type="evidence" value="ECO:0007669"/>
    <property type="project" value="TreeGrafter"/>
</dbReference>
<feature type="domain" description="Nucleoporin POM152 N-terminal transmembrane" evidence="4">
    <location>
        <begin position="19"/>
        <end position="102"/>
    </location>
</feature>
<feature type="region of interest" description="Disordered" evidence="1">
    <location>
        <begin position="239"/>
        <end position="261"/>
    </location>
</feature>
<dbReference type="InterPro" id="IPR056541">
    <property type="entry name" value="Ig-like_POM152"/>
</dbReference>
<sequence length="1221" mass="135281">MAPSGDAATGPLIPDTIFDAPSQRLYVLSGAALLQALKIWDLFTLSDPSTNSQLLLKWSLYDMLYISVLPFLRIPRLNFTWKARVAQILFFIGLNFLIFGNYSIVLGQFVPPALRSLFNTLNIFGYDEVAIAERRIKLNDVVESGSHLLGQHTVRLSPISTAKINPYAERFCLALPQMTVLIPILLNNTRLNFITYSVAPLGDQGPRQYVNVTSRELRSILATMEQEVDARSAISDEAYSDELEEEEYNRPRAISSPSKPPLQKTQSLSWIRINRPGVIRLERALDTSDAIIRLYQTETTVVECPTAEFLSDEIPYTQCIGATHDLSLKIKGTAPMSLKWRRQIGKKKDEFLVEGIQGDLREADRLPLSQEVHVPLPIQLNALGTHQYTLDTLSDGVGNILDLTIPSKQRGEISRTLKVLPRSSANFRRCSIDKPINILEGRTTPLRIALNNVDPDDAPWVVTVKYQPVEGTKSRGAWTKDITVSDVKAPIELTAEEPGEFTIIGVRGKYCSGDVMSPETCRVVQPPRPTADIEYKAIHEWQVSGDVGVAVSLVLHGTPPFEVTYSTQRNSVNPVMLHKNFTSARGEITLQPDHSGQYIYNFIEISDANYKGQRLDGPTITQIVHPVASADFGRATRERIVSSCSGSSVPIYLDLRGIPPWNVELQIVDPKGSHTLRRESLKDASERLMIPIPEDIDQRGGTFQVDLVSVEDANGCKRSLSVPGVNVDVRRVKPTARFYAQDGHRQVTILEGDVARLPLRLTGNGPWDVEYRLMSNPSQILTSHVSSANALLSVKRGGIYELLEIHDSACPGNVVLGEETYKVDWVQRPTVAFSPSAGRKGEKGLVTRPPVCEGVEDHAELEMRGTPPFQISYISEGGPRISDQATFSSIQSHARLHMKTSVAGHYFYQITRIGDLSYPSSSSSSYLASRVEGVALEQDVLPRPSAHFKSSTRMSYCLNDAFISRHPSSDEGVLALHGTPPFVVNLSIKSFASSEVQTHTVTVDNREWKVNIPDYVFNIVGPHQITIDSVTDAANCPPAEPDIARQTLWVDVAETAAIVPFERRNEYCVGEVIHFQLEGSSPWHVRYRFNGKISSVTSKSSKFSRAGAVPGIFEVLSVAHQQNMCETTVSDTKLEIHAIPSARVNHGEPIGEPPFTFTYQRTELPTGKRPPKVAETHTVSGLMTREYTVLSALEGTWTVTSISDKYCRYPPAPSDGQVERA</sequence>
<keyword evidence="2" id="KW-0812">Transmembrane</keyword>
<dbReference type="STRING" id="930990.A0A067MLW2"/>
<proteinExistence type="predicted"/>
<dbReference type="PANTHER" id="PTHR28206">
    <property type="entry name" value="NUCLEOPORIN POM152"/>
    <property type="match status" value="1"/>
</dbReference>
<dbReference type="GO" id="GO:0017056">
    <property type="term" value="F:structural constituent of nuclear pore"/>
    <property type="evidence" value="ECO:0007669"/>
    <property type="project" value="InterPro"/>
</dbReference>
<dbReference type="GO" id="GO:0006606">
    <property type="term" value="P:protein import into nucleus"/>
    <property type="evidence" value="ECO:0007669"/>
    <property type="project" value="TreeGrafter"/>
</dbReference>
<feature type="domain" description="Nucleoporin POM152 immunoglobulin-like" evidence="3">
    <location>
        <begin position="858"/>
        <end position="922"/>
    </location>
</feature>
<dbReference type="InterPro" id="IPR056544">
    <property type="entry name" value="Ig_POM152"/>
</dbReference>
<evidence type="ECO:0000259" key="7">
    <source>
        <dbReference type="Pfam" id="PF24527"/>
    </source>
</evidence>
<accession>A0A067MLW2</accession>
<reference evidence="9" key="1">
    <citation type="journal article" date="2014" name="Proc. Natl. Acad. Sci. U.S.A.">
        <title>Extensive sampling of basidiomycete genomes demonstrates inadequacy of the white-rot/brown-rot paradigm for wood decay fungi.</title>
        <authorList>
            <person name="Riley R."/>
            <person name="Salamov A.A."/>
            <person name="Brown D.W."/>
            <person name="Nagy L.G."/>
            <person name="Floudas D."/>
            <person name="Held B.W."/>
            <person name="Levasseur A."/>
            <person name="Lombard V."/>
            <person name="Morin E."/>
            <person name="Otillar R."/>
            <person name="Lindquist E.A."/>
            <person name="Sun H."/>
            <person name="LaButti K.M."/>
            <person name="Schmutz J."/>
            <person name="Jabbour D."/>
            <person name="Luo H."/>
            <person name="Baker S.E."/>
            <person name="Pisabarro A.G."/>
            <person name="Walton J.D."/>
            <person name="Blanchette R.A."/>
            <person name="Henrissat B."/>
            <person name="Martin F."/>
            <person name="Cullen D."/>
            <person name="Hibbett D.S."/>
            <person name="Grigoriev I.V."/>
        </authorList>
    </citation>
    <scope>NUCLEOTIDE SEQUENCE [LARGE SCALE GENOMIC DNA]</scope>
    <source>
        <strain evidence="9">FD-172 SS1</strain>
    </source>
</reference>
<evidence type="ECO:0008006" key="10">
    <source>
        <dbReference type="Google" id="ProtNLM"/>
    </source>
</evidence>
<dbReference type="GO" id="GO:0006999">
    <property type="term" value="P:nuclear pore organization"/>
    <property type="evidence" value="ECO:0007669"/>
    <property type="project" value="TreeGrafter"/>
</dbReference>
<dbReference type="Pfam" id="PF24527">
    <property type="entry name" value="Ig-like_Pom152_9"/>
    <property type="match status" value="1"/>
</dbReference>
<dbReference type="HOGENOM" id="CLU_002415_0_0_1"/>
<evidence type="ECO:0000259" key="6">
    <source>
        <dbReference type="Pfam" id="PF24519"/>
    </source>
</evidence>
<dbReference type="Proteomes" id="UP000027195">
    <property type="component" value="Unassembled WGS sequence"/>
</dbReference>
<keyword evidence="2" id="KW-0472">Membrane</keyword>
<dbReference type="OrthoDB" id="5529162at2759"/>
<gene>
    <name evidence="8" type="ORF">BOTBODRAFT_54596</name>
</gene>
<protein>
    <recommendedName>
        <fullName evidence="10">Nucleoporin POM152</fullName>
    </recommendedName>
</protein>
<dbReference type="PANTHER" id="PTHR28206:SF1">
    <property type="entry name" value="NUCLEOPORIN POM152"/>
    <property type="match status" value="1"/>
</dbReference>
<dbReference type="Pfam" id="PF23664">
    <property type="entry name" value="Ig_Pom152"/>
    <property type="match status" value="2"/>
</dbReference>
<keyword evidence="2" id="KW-1133">Transmembrane helix</keyword>